<dbReference type="Pfam" id="PF01957">
    <property type="entry name" value="NfeD"/>
    <property type="match status" value="1"/>
</dbReference>
<evidence type="ECO:0000313" key="8">
    <source>
        <dbReference type="Proteomes" id="UP000058012"/>
    </source>
</evidence>
<organism evidence="7 8">
    <name type="scientific">Novosphingobium fuchskuhlense</name>
    <dbReference type="NCBI Taxonomy" id="1117702"/>
    <lineage>
        <taxon>Bacteria</taxon>
        <taxon>Pseudomonadati</taxon>
        <taxon>Pseudomonadota</taxon>
        <taxon>Alphaproteobacteria</taxon>
        <taxon>Sphingomonadales</taxon>
        <taxon>Sphingomonadaceae</taxon>
        <taxon>Novosphingobium</taxon>
    </lineage>
</organism>
<dbReference type="InterPro" id="IPR002810">
    <property type="entry name" value="NfeD-like_C"/>
</dbReference>
<keyword evidence="8" id="KW-1185">Reference proteome</keyword>
<reference evidence="7 8" key="1">
    <citation type="submission" date="2015-10" db="EMBL/GenBank/DDBJ databases">
        <title>Draft genome sequence of Novosphingobium fuchskuhlense DSM 25065 isolated from a surface water sample of the southwest basin of Lake Grosse Fuchskuhle.</title>
        <authorList>
            <person name="Ruckert C."/>
            <person name="Winkler A."/>
            <person name="Glaeser J."/>
            <person name="Grossart H.-P."/>
            <person name="Kalinowski J."/>
            <person name="Glaeser S."/>
        </authorList>
    </citation>
    <scope>NUCLEOTIDE SEQUENCE [LARGE SCALE GENOMIC DNA]</scope>
    <source>
        <strain evidence="7 8">FNE08-7</strain>
    </source>
</reference>
<evidence type="ECO:0000259" key="6">
    <source>
        <dbReference type="Pfam" id="PF01957"/>
    </source>
</evidence>
<evidence type="ECO:0000256" key="3">
    <source>
        <dbReference type="ARBA" id="ARBA00022989"/>
    </source>
</evidence>
<comment type="subcellular location">
    <subcellularLocation>
        <location evidence="1">Membrane</location>
        <topology evidence="1">Multi-pass membrane protein</topology>
    </subcellularLocation>
</comment>
<feature type="transmembrane region" description="Helical" evidence="5">
    <location>
        <begin position="6"/>
        <end position="25"/>
    </location>
</feature>
<evidence type="ECO:0000313" key="7">
    <source>
        <dbReference type="EMBL" id="KUR73150.1"/>
    </source>
</evidence>
<dbReference type="PANTHER" id="PTHR33507:SF3">
    <property type="entry name" value="INNER MEMBRANE PROTEIN YBBJ"/>
    <property type="match status" value="1"/>
</dbReference>
<dbReference type="AlphaFoldDB" id="A0A117UYG4"/>
<dbReference type="Gene3D" id="2.40.50.140">
    <property type="entry name" value="Nucleic acid-binding proteins"/>
    <property type="match status" value="1"/>
</dbReference>
<keyword evidence="4 5" id="KW-0472">Membrane</keyword>
<name>A0A117UYG4_9SPHN</name>
<dbReference type="InterPro" id="IPR012340">
    <property type="entry name" value="NA-bd_OB-fold"/>
</dbReference>
<evidence type="ECO:0000256" key="5">
    <source>
        <dbReference type="SAM" id="Phobius"/>
    </source>
</evidence>
<dbReference type="OrthoDB" id="9810336at2"/>
<dbReference type="InterPro" id="IPR052165">
    <property type="entry name" value="Membrane_assoc_protease"/>
</dbReference>
<evidence type="ECO:0000256" key="1">
    <source>
        <dbReference type="ARBA" id="ARBA00004141"/>
    </source>
</evidence>
<sequence length="147" mass="15606">MLTELFGLNWGWMALGVALAIAEILAPGYFLIWLAAAALVTGLVAATMPVGIETQVILFALLCALALAAGRRWVLRHPVTSADPLLNDRGGQIVGQSAVVTHVIEGGMGRVRHGDTEWLVRGPDAQPGTRMRIAGHDGTVLIVEHLN</sequence>
<feature type="transmembrane region" description="Helical" evidence="5">
    <location>
        <begin position="56"/>
        <end position="74"/>
    </location>
</feature>
<evidence type="ECO:0000256" key="4">
    <source>
        <dbReference type="ARBA" id="ARBA00023136"/>
    </source>
</evidence>
<dbReference type="GO" id="GO:0005886">
    <property type="term" value="C:plasma membrane"/>
    <property type="evidence" value="ECO:0007669"/>
    <property type="project" value="TreeGrafter"/>
</dbReference>
<dbReference type="EMBL" id="LLZS01000003">
    <property type="protein sequence ID" value="KUR73150.1"/>
    <property type="molecule type" value="Genomic_DNA"/>
</dbReference>
<proteinExistence type="predicted"/>
<feature type="domain" description="NfeD-like C-terminal" evidence="6">
    <location>
        <begin position="92"/>
        <end position="144"/>
    </location>
</feature>
<comment type="caution">
    <text evidence="7">The sequence shown here is derived from an EMBL/GenBank/DDBJ whole genome shotgun (WGS) entry which is preliminary data.</text>
</comment>
<dbReference type="PANTHER" id="PTHR33507">
    <property type="entry name" value="INNER MEMBRANE PROTEIN YBBJ"/>
    <property type="match status" value="1"/>
</dbReference>
<dbReference type="STRING" id="1117702.AQZ52_03945"/>
<gene>
    <name evidence="7" type="ORF">AQZ52_03945</name>
</gene>
<accession>A0A117UYG4</accession>
<protein>
    <recommendedName>
        <fullName evidence="6">NfeD-like C-terminal domain-containing protein</fullName>
    </recommendedName>
</protein>
<evidence type="ECO:0000256" key="2">
    <source>
        <dbReference type="ARBA" id="ARBA00022692"/>
    </source>
</evidence>
<dbReference type="Proteomes" id="UP000058012">
    <property type="component" value="Unassembled WGS sequence"/>
</dbReference>
<keyword evidence="3 5" id="KW-1133">Transmembrane helix</keyword>
<keyword evidence="2 5" id="KW-0812">Transmembrane</keyword>